<evidence type="ECO:0000256" key="4">
    <source>
        <dbReference type="SAM" id="Phobius"/>
    </source>
</evidence>
<dbReference type="AlphaFoldDB" id="A0A4U5NW73"/>
<keyword evidence="4" id="KW-0472">Membrane</keyword>
<dbReference type="PROSITE" id="PS51292">
    <property type="entry name" value="ZF_RING_CH"/>
    <property type="match status" value="1"/>
</dbReference>
<keyword evidence="7" id="KW-1185">Reference proteome</keyword>
<feature type="transmembrane region" description="Helical" evidence="4">
    <location>
        <begin position="119"/>
        <end position="139"/>
    </location>
</feature>
<gene>
    <name evidence="6" type="ORF">L596_012035</name>
</gene>
<feature type="domain" description="RING-CH-type" evidence="5">
    <location>
        <begin position="8"/>
        <end position="92"/>
    </location>
</feature>
<sequence>MSSVPLNISIDQEDLCRLCYEAGSCTSPLTTPCGCRGSLQLAHKSCIVQWINANNPEAVPDGPVWGRIVRVKCTGCDNWIQSSSCQVSFRFRWFLIISALFGAFCLGVVVRLPELPTESAVACLFVGIIMGIPSGVLLMQTVCCGLEITNYGDNF</sequence>
<protein>
    <recommendedName>
        <fullName evidence="5">RING-CH-type domain-containing protein</fullName>
    </recommendedName>
</protein>
<reference evidence="6 7" key="1">
    <citation type="journal article" date="2015" name="Genome Biol.">
        <title>Comparative genomics of Steinernema reveals deeply conserved gene regulatory networks.</title>
        <authorList>
            <person name="Dillman A.R."/>
            <person name="Macchietto M."/>
            <person name="Porter C.F."/>
            <person name="Rogers A."/>
            <person name="Williams B."/>
            <person name="Antoshechkin I."/>
            <person name="Lee M.M."/>
            <person name="Goodwin Z."/>
            <person name="Lu X."/>
            <person name="Lewis E.E."/>
            <person name="Goodrich-Blair H."/>
            <person name="Stock S.P."/>
            <person name="Adams B.J."/>
            <person name="Sternberg P.W."/>
            <person name="Mortazavi A."/>
        </authorList>
    </citation>
    <scope>NUCLEOTIDE SEQUENCE [LARGE SCALE GENOMIC DNA]</scope>
    <source>
        <strain evidence="6 7">ALL</strain>
    </source>
</reference>
<feature type="transmembrane region" description="Helical" evidence="4">
    <location>
        <begin position="93"/>
        <end position="113"/>
    </location>
</feature>
<proteinExistence type="predicted"/>
<keyword evidence="3" id="KW-0862">Zinc</keyword>
<dbReference type="OrthoDB" id="264354at2759"/>
<organism evidence="6 7">
    <name type="scientific">Steinernema carpocapsae</name>
    <name type="common">Entomopathogenic nematode</name>
    <dbReference type="NCBI Taxonomy" id="34508"/>
    <lineage>
        <taxon>Eukaryota</taxon>
        <taxon>Metazoa</taxon>
        <taxon>Ecdysozoa</taxon>
        <taxon>Nematoda</taxon>
        <taxon>Chromadorea</taxon>
        <taxon>Rhabditida</taxon>
        <taxon>Tylenchina</taxon>
        <taxon>Panagrolaimomorpha</taxon>
        <taxon>Strongyloidoidea</taxon>
        <taxon>Steinernematidae</taxon>
        <taxon>Steinernema</taxon>
    </lineage>
</organism>
<keyword evidence="2" id="KW-0863">Zinc-finger</keyword>
<name>A0A4U5NW73_STECR</name>
<evidence type="ECO:0000256" key="2">
    <source>
        <dbReference type="ARBA" id="ARBA00022771"/>
    </source>
</evidence>
<keyword evidence="4" id="KW-0812">Transmembrane</keyword>
<keyword evidence="1" id="KW-0479">Metal-binding</keyword>
<evidence type="ECO:0000256" key="3">
    <source>
        <dbReference type="ARBA" id="ARBA00022833"/>
    </source>
</evidence>
<comment type="caution">
    <text evidence="6">The sequence shown here is derived from an EMBL/GenBank/DDBJ whole genome shotgun (WGS) entry which is preliminary data.</text>
</comment>
<evidence type="ECO:0000259" key="5">
    <source>
        <dbReference type="PROSITE" id="PS51292"/>
    </source>
</evidence>
<dbReference type="SUPFAM" id="SSF57850">
    <property type="entry name" value="RING/U-box"/>
    <property type="match status" value="1"/>
</dbReference>
<evidence type="ECO:0000313" key="7">
    <source>
        <dbReference type="Proteomes" id="UP000298663"/>
    </source>
</evidence>
<keyword evidence="4" id="KW-1133">Transmembrane helix</keyword>
<dbReference type="Proteomes" id="UP000298663">
    <property type="component" value="Unassembled WGS sequence"/>
</dbReference>
<evidence type="ECO:0000256" key="1">
    <source>
        <dbReference type="ARBA" id="ARBA00022723"/>
    </source>
</evidence>
<dbReference type="Gene3D" id="3.30.40.10">
    <property type="entry name" value="Zinc/RING finger domain, C3HC4 (zinc finger)"/>
    <property type="match status" value="1"/>
</dbReference>
<dbReference type="STRING" id="34508.A0A4U5NW73"/>
<evidence type="ECO:0000313" key="6">
    <source>
        <dbReference type="EMBL" id="TKR87672.1"/>
    </source>
</evidence>
<accession>A0A4U5NW73</accession>
<dbReference type="Pfam" id="PF12906">
    <property type="entry name" value="RINGv"/>
    <property type="match status" value="1"/>
</dbReference>
<dbReference type="InterPro" id="IPR013083">
    <property type="entry name" value="Znf_RING/FYVE/PHD"/>
</dbReference>
<dbReference type="InterPro" id="IPR011016">
    <property type="entry name" value="Znf_RING-CH"/>
</dbReference>
<dbReference type="SMART" id="SM00744">
    <property type="entry name" value="RINGv"/>
    <property type="match status" value="1"/>
</dbReference>
<reference evidence="6 7" key="2">
    <citation type="journal article" date="2019" name="G3 (Bethesda)">
        <title>Hybrid Assembly of the Genome of the Entomopathogenic Nematode Steinernema carpocapsae Identifies the X-Chromosome.</title>
        <authorList>
            <person name="Serra L."/>
            <person name="Macchietto M."/>
            <person name="Macias-Munoz A."/>
            <person name="McGill C.J."/>
            <person name="Rodriguez I.M."/>
            <person name="Rodriguez B."/>
            <person name="Murad R."/>
            <person name="Mortazavi A."/>
        </authorList>
    </citation>
    <scope>NUCLEOTIDE SEQUENCE [LARGE SCALE GENOMIC DNA]</scope>
    <source>
        <strain evidence="6 7">ALL</strain>
    </source>
</reference>
<dbReference type="GO" id="GO:0008270">
    <property type="term" value="F:zinc ion binding"/>
    <property type="evidence" value="ECO:0007669"/>
    <property type="project" value="UniProtKB-KW"/>
</dbReference>
<dbReference type="EMBL" id="AZBU02000003">
    <property type="protein sequence ID" value="TKR87672.1"/>
    <property type="molecule type" value="Genomic_DNA"/>
</dbReference>